<organism evidence="7 8">
    <name type="scientific">Maritalea porphyrae</name>
    <dbReference type="NCBI Taxonomy" id="880732"/>
    <lineage>
        <taxon>Bacteria</taxon>
        <taxon>Pseudomonadati</taxon>
        <taxon>Pseudomonadota</taxon>
        <taxon>Alphaproteobacteria</taxon>
        <taxon>Hyphomicrobiales</taxon>
        <taxon>Devosiaceae</taxon>
        <taxon>Maritalea</taxon>
    </lineage>
</organism>
<reference evidence="7" key="2">
    <citation type="submission" date="2023-01" db="EMBL/GenBank/DDBJ databases">
        <title>Draft genome sequence of Maritalea porphyrae strain NBRC 107169.</title>
        <authorList>
            <person name="Sun Q."/>
            <person name="Mori K."/>
        </authorList>
    </citation>
    <scope>NUCLEOTIDE SEQUENCE</scope>
    <source>
        <strain evidence="7">NBRC 107169</strain>
    </source>
</reference>
<dbReference type="InterPro" id="IPR008146">
    <property type="entry name" value="Gln_synth_cat_dom"/>
</dbReference>
<comment type="caution">
    <text evidence="7">The sequence shown here is derived from an EMBL/GenBank/DDBJ whole genome shotgun (WGS) entry which is preliminary data.</text>
</comment>
<accession>A0ABQ5UT59</accession>
<dbReference type="Gene3D" id="3.10.20.70">
    <property type="entry name" value="Glutamine synthetase, N-terminal domain"/>
    <property type="match status" value="1"/>
</dbReference>
<dbReference type="SMART" id="SM01230">
    <property type="entry name" value="Gln-synt_C"/>
    <property type="match status" value="1"/>
</dbReference>
<dbReference type="EMBL" id="BSNI01000002">
    <property type="protein sequence ID" value="GLQ18312.1"/>
    <property type="molecule type" value="Genomic_DNA"/>
</dbReference>
<evidence type="ECO:0000259" key="6">
    <source>
        <dbReference type="PROSITE" id="PS51987"/>
    </source>
</evidence>
<keyword evidence="3" id="KW-0460">Magnesium</keyword>
<evidence type="ECO:0000256" key="3">
    <source>
        <dbReference type="ARBA" id="ARBA00022842"/>
    </source>
</evidence>
<dbReference type="PROSITE" id="PS00181">
    <property type="entry name" value="GLNA_ATP"/>
    <property type="match status" value="1"/>
</dbReference>
<comment type="similarity">
    <text evidence="4 5">Belongs to the glutamine synthetase family.</text>
</comment>
<dbReference type="RefSeq" id="WP_284365160.1">
    <property type="nucleotide sequence ID" value="NZ_BSNI01000002.1"/>
</dbReference>
<keyword evidence="8" id="KW-1185">Reference proteome</keyword>
<proteinExistence type="inferred from homology"/>
<dbReference type="InterPro" id="IPR014746">
    <property type="entry name" value="Gln_synth/guanido_kin_cat_dom"/>
</dbReference>
<comment type="cofactor">
    <cofactor evidence="1">
        <name>Mg(2+)</name>
        <dbReference type="ChEBI" id="CHEBI:18420"/>
    </cofactor>
</comment>
<protein>
    <submittedName>
        <fullName evidence="7">Glutamine synthetase</fullName>
    </submittedName>
</protein>
<evidence type="ECO:0000313" key="8">
    <source>
        <dbReference type="Proteomes" id="UP001161405"/>
    </source>
</evidence>
<dbReference type="SUPFAM" id="SSF54368">
    <property type="entry name" value="Glutamine synthetase, N-terminal domain"/>
    <property type="match status" value="1"/>
</dbReference>
<feature type="domain" description="GS catalytic" evidence="6">
    <location>
        <begin position="107"/>
        <end position="440"/>
    </location>
</feature>
<sequence>MDQAINFESLIVGLCDINGQLRGKRVPASSATKILESGMRMPLSTCSVDIWGNDIAGSPLVLDSGDQDADCLPTSRGIVPIDWLEKPTGFIPISMFEEDGTPFLGDPRNALWSVLEEYKKVGLTPVVASELEFYLVDRDHMRPTPPHAPEVGLSFAHNDVLSLDAVAANSAFIDDLYASCEKQDIPADAVTSEGGAGQFEVNLNHQPDALKAADDAFYFKRTVNGLAQKHGMAATFMAKPYLDKAGNGFHIHFSVLDEEGNNIFDDGSEEGSETLRHAIAGLLKAMEQSALIFAPHYNSYRRFEESSHAPTAISWGYENRTAAIRVPGGPPQAKRIEHRVSGGDINPYLVIAVVLGAALHGIRNKLDAGTPIVGNAYEQASDRIPTTWQRAVDAFKNGEMLQEIFDPDFVDIIARCKQQEIDLFFEQITDREYATYLETV</sequence>
<gene>
    <name evidence="7" type="ORF">GCM10007879_25610</name>
</gene>
<dbReference type="Proteomes" id="UP001161405">
    <property type="component" value="Unassembled WGS sequence"/>
</dbReference>
<dbReference type="Gene3D" id="3.30.590.10">
    <property type="entry name" value="Glutamine synthetase/guanido kinase, catalytic domain"/>
    <property type="match status" value="1"/>
</dbReference>
<evidence type="ECO:0000256" key="4">
    <source>
        <dbReference type="PROSITE-ProRule" id="PRU01331"/>
    </source>
</evidence>
<reference evidence="7" key="1">
    <citation type="journal article" date="2014" name="Int. J. Syst. Evol. Microbiol.">
        <title>Complete genome of a new Firmicutes species belonging to the dominant human colonic microbiota ('Ruminococcus bicirculans') reveals two chromosomes and a selective capacity to utilize plant glucans.</title>
        <authorList>
            <consortium name="NISC Comparative Sequencing Program"/>
            <person name="Wegmann U."/>
            <person name="Louis P."/>
            <person name="Goesmann A."/>
            <person name="Henrissat B."/>
            <person name="Duncan S.H."/>
            <person name="Flint H.J."/>
        </authorList>
    </citation>
    <scope>NUCLEOTIDE SEQUENCE</scope>
    <source>
        <strain evidence="7">NBRC 107169</strain>
    </source>
</reference>
<dbReference type="PANTHER" id="PTHR43785:SF12">
    <property type="entry name" value="TYPE-1 GLUTAMINE SYNTHETASE 2"/>
    <property type="match status" value="1"/>
</dbReference>
<dbReference type="Pfam" id="PF00120">
    <property type="entry name" value="Gln-synt_C"/>
    <property type="match status" value="1"/>
</dbReference>
<evidence type="ECO:0000256" key="1">
    <source>
        <dbReference type="ARBA" id="ARBA00001946"/>
    </source>
</evidence>
<keyword evidence="2" id="KW-0436">Ligase</keyword>
<evidence type="ECO:0000256" key="5">
    <source>
        <dbReference type="RuleBase" id="RU000384"/>
    </source>
</evidence>
<dbReference type="PANTHER" id="PTHR43785">
    <property type="entry name" value="GAMMA-GLUTAMYLPUTRESCINE SYNTHETASE"/>
    <property type="match status" value="1"/>
</dbReference>
<dbReference type="InterPro" id="IPR027303">
    <property type="entry name" value="Gln_synth_gly_rich_site"/>
</dbReference>
<dbReference type="SUPFAM" id="SSF55931">
    <property type="entry name" value="Glutamine synthetase/guanido kinase"/>
    <property type="match status" value="1"/>
</dbReference>
<dbReference type="InterPro" id="IPR036651">
    <property type="entry name" value="Gln_synt_N_sf"/>
</dbReference>
<evidence type="ECO:0000313" key="7">
    <source>
        <dbReference type="EMBL" id="GLQ18312.1"/>
    </source>
</evidence>
<name>A0ABQ5UT59_9HYPH</name>
<dbReference type="PROSITE" id="PS51987">
    <property type="entry name" value="GS_CATALYTIC"/>
    <property type="match status" value="1"/>
</dbReference>
<evidence type="ECO:0000256" key="2">
    <source>
        <dbReference type="ARBA" id="ARBA00022598"/>
    </source>
</evidence>